<sequence length="190" mass="20471">MKRLWKILSIGAGALGLTAINLISPTGFIATGVRIPLKGTWAGAQGLGWNSLNWSGYALASQNANAFHNISGTWQVPSVSASSSASSSFGSNWIGIDGFNNPDLIQTGTGEQVINGVAQYVAWWEILPQYETPINNMIVNPGNIMHASIVNLNNGLWRITIQNVSLHESFTTEQSYSGPAQSAEWIQERP</sequence>
<accession>A0A2T2WQL9</accession>
<dbReference type="AlphaFoldDB" id="A0A2T2WQL9"/>
<proteinExistence type="predicted"/>
<feature type="non-terminal residue" evidence="1">
    <location>
        <position position="190"/>
    </location>
</feature>
<dbReference type="Proteomes" id="UP000242699">
    <property type="component" value="Unassembled WGS sequence"/>
</dbReference>
<dbReference type="InterPro" id="IPR013320">
    <property type="entry name" value="ConA-like_dom_sf"/>
</dbReference>
<dbReference type="EMBL" id="PXYT01000075">
    <property type="protein sequence ID" value="PSR24520.1"/>
    <property type="molecule type" value="Genomic_DNA"/>
</dbReference>
<dbReference type="GO" id="GO:0006508">
    <property type="term" value="P:proteolysis"/>
    <property type="evidence" value="ECO:0007669"/>
    <property type="project" value="InterPro"/>
</dbReference>
<evidence type="ECO:0000313" key="1">
    <source>
        <dbReference type="EMBL" id="PSR24520.1"/>
    </source>
</evidence>
<dbReference type="GO" id="GO:0070007">
    <property type="term" value="F:glutamic-type endopeptidase activity"/>
    <property type="evidence" value="ECO:0007669"/>
    <property type="project" value="InterPro"/>
</dbReference>
<dbReference type="InterPro" id="IPR038656">
    <property type="entry name" value="Peptidase_G1_sf"/>
</dbReference>
<gene>
    <name evidence="1" type="ORF">C7B43_18800</name>
</gene>
<organism evidence="1 2">
    <name type="scientific">Sulfobacillus benefaciens</name>
    <dbReference type="NCBI Taxonomy" id="453960"/>
    <lineage>
        <taxon>Bacteria</taxon>
        <taxon>Bacillati</taxon>
        <taxon>Bacillota</taxon>
        <taxon>Clostridia</taxon>
        <taxon>Eubacteriales</taxon>
        <taxon>Clostridiales Family XVII. Incertae Sedis</taxon>
        <taxon>Sulfobacillus</taxon>
    </lineage>
</organism>
<dbReference type="PANTHER" id="PTHR37536:SF1">
    <property type="entry name" value="ASPERGILLOPEPSIN, PUTAITVE (AFU_ORTHOLOGUE AFUA_7G01200)"/>
    <property type="match status" value="1"/>
</dbReference>
<evidence type="ECO:0000313" key="2">
    <source>
        <dbReference type="Proteomes" id="UP000242699"/>
    </source>
</evidence>
<dbReference type="Pfam" id="PF01828">
    <property type="entry name" value="Peptidase_A4"/>
    <property type="match status" value="1"/>
</dbReference>
<dbReference type="InterPro" id="IPR000250">
    <property type="entry name" value="Peptidase_G1"/>
</dbReference>
<name>A0A2T2WQL9_9FIRM</name>
<protein>
    <submittedName>
        <fullName evidence="1">Uncharacterized protein</fullName>
    </submittedName>
</protein>
<dbReference type="SUPFAM" id="SSF49899">
    <property type="entry name" value="Concanavalin A-like lectins/glucanases"/>
    <property type="match status" value="1"/>
</dbReference>
<dbReference type="Gene3D" id="2.60.120.700">
    <property type="entry name" value="Peptidase G1"/>
    <property type="match status" value="1"/>
</dbReference>
<reference evidence="1 2" key="1">
    <citation type="journal article" date="2014" name="BMC Genomics">
        <title>Comparison of environmental and isolate Sulfobacillus genomes reveals diverse carbon, sulfur, nitrogen, and hydrogen metabolisms.</title>
        <authorList>
            <person name="Justice N.B."/>
            <person name="Norman A."/>
            <person name="Brown C.T."/>
            <person name="Singh A."/>
            <person name="Thomas B.C."/>
            <person name="Banfield J.F."/>
        </authorList>
    </citation>
    <scope>NUCLEOTIDE SEQUENCE [LARGE SCALE GENOMIC DNA]</scope>
    <source>
        <strain evidence="1">AMDSBA1</strain>
    </source>
</reference>
<dbReference type="CDD" id="cd13426">
    <property type="entry name" value="Peptidase_G1"/>
    <property type="match status" value="1"/>
</dbReference>
<dbReference type="PANTHER" id="PTHR37536">
    <property type="entry name" value="PUTATIVE (AFU_ORTHOLOGUE AFUA_3G02970)-RELATED"/>
    <property type="match status" value="1"/>
</dbReference>
<comment type="caution">
    <text evidence="1">The sequence shown here is derived from an EMBL/GenBank/DDBJ whole genome shotgun (WGS) entry which is preliminary data.</text>
</comment>